<name>A0ABN9BC50_9NEOB</name>
<evidence type="ECO:0000313" key="2">
    <source>
        <dbReference type="Proteomes" id="UP001162483"/>
    </source>
</evidence>
<gene>
    <name evidence="1" type="ORF">SPARVUS_LOCUS2578545</name>
</gene>
<reference evidence="1" key="1">
    <citation type="submission" date="2023-05" db="EMBL/GenBank/DDBJ databases">
        <authorList>
            <person name="Stuckert A."/>
        </authorList>
    </citation>
    <scope>NUCLEOTIDE SEQUENCE</scope>
</reference>
<feature type="non-terminal residue" evidence="1">
    <location>
        <position position="130"/>
    </location>
</feature>
<keyword evidence="2" id="KW-1185">Reference proteome</keyword>
<proteinExistence type="predicted"/>
<protein>
    <recommendedName>
        <fullName evidence="3">Histone 3</fullName>
    </recommendedName>
</protein>
<feature type="non-terminal residue" evidence="1">
    <location>
        <position position="1"/>
    </location>
</feature>
<accession>A0ABN9BC50</accession>
<comment type="caution">
    <text evidence="1">The sequence shown here is derived from an EMBL/GenBank/DDBJ whole genome shotgun (WGS) entry which is preliminary data.</text>
</comment>
<dbReference type="Proteomes" id="UP001162483">
    <property type="component" value="Unassembled WGS sequence"/>
</dbReference>
<organism evidence="1 2">
    <name type="scientific">Staurois parvus</name>
    <dbReference type="NCBI Taxonomy" id="386267"/>
    <lineage>
        <taxon>Eukaryota</taxon>
        <taxon>Metazoa</taxon>
        <taxon>Chordata</taxon>
        <taxon>Craniata</taxon>
        <taxon>Vertebrata</taxon>
        <taxon>Euteleostomi</taxon>
        <taxon>Amphibia</taxon>
        <taxon>Batrachia</taxon>
        <taxon>Anura</taxon>
        <taxon>Neobatrachia</taxon>
        <taxon>Ranoidea</taxon>
        <taxon>Ranidae</taxon>
        <taxon>Staurois</taxon>
    </lineage>
</organism>
<evidence type="ECO:0000313" key="1">
    <source>
        <dbReference type="EMBL" id="CAI9545011.1"/>
    </source>
</evidence>
<evidence type="ECO:0008006" key="3">
    <source>
        <dbReference type="Google" id="ProtNLM"/>
    </source>
</evidence>
<dbReference type="EMBL" id="CATNWA010003287">
    <property type="protein sequence ID" value="CAI9545011.1"/>
    <property type="molecule type" value="Genomic_DNA"/>
</dbReference>
<sequence length="130" mass="14201">PLPYHITTRLLQLPPHWPNLAAGYPRSVYRPPPLPILSTESPLSVLHPPLPIPGDLASTQCPPPPWRSIPPLASTQCPHIPLCQSLHWPPLSVLPPPLYYKSSTGLHSVSSTPLCQSLYWPPPPTANPST</sequence>